<dbReference type="AlphaFoldDB" id="A0A328DUB5"/>
<proteinExistence type="inferred from homology"/>
<organism evidence="2 3">
    <name type="scientific">Cuscuta australis</name>
    <dbReference type="NCBI Taxonomy" id="267555"/>
    <lineage>
        <taxon>Eukaryota</taxon>
        <taxon>Viridiplantae</taxon>
        <taxon>Streptophyta</taxon>
        <taxon>Embryophyta</taxon>
        <taxon>Tracheophyta</taxon>
        <taxon>Spermatophyta</taxon>
        <taxon>Magnoliopsida</taxon>
        <taxon>eudicotyledons</taxon>
        <taxon>Gunneridae</taxon>
        <taxon>Pentapetalae</taxon>
        <taxon>asterids</taxon>
        <taxon>lamiids</taxon>
        <taxon>Solanales</taxon>
        <taxon>Convolvulaceae</taxon>
        <taxon>Cuscuteae</taxon>
        <taxon>Cuscuta</taxon>
        <taxon>Cuscuta subgen. Grammica</taxon>
        <taxon>Cuscuta sect. Cleistogrammica</taxon>
    </lineage>
</organism>
<evidence type="ECO:0000313" key="2">
    <source>
        <dbReference type="EMBL" id="RAL49325.1"/>
    </source>
</evidence>
<sequence length="104" mass="11255">MGINLERVKNVAKNIVVRSKVGGGGGGDVRRGHLAVYVGEERRRFVVPISYLSHPMFQELLSRAEEEFGFQHPAGGLTLPCPVDAFLAITSYLQSLLQGSSIAS</sequence>
<dbReference type="PANTHER" id="PTHR31929">
    <property type="entry name" value="SAUR-LIKE AUXIN-RESPONSIVE PROTEIN FAMILY-RELATED"/>
    <property type="match status" value="1"/>
</dbReference>
<evidence type="ECO:0008006" key="4">
    <source>
        <dbReference type="Google" id="ProtNLM"/>
    </source>
</evidence>
<dbReference type="Proteomes" id="UP000249390">
    <property type="component" value="Unassembled WGS sequence"/>
</dbReference>
<dbReference type="Pfam" id="PF02519">
    <property type="entry name" value="Auxin_inducible"/>
    <property type="match status" value="1"/>
</dbReference>
<comment type="similarity">
    <text evidence="1">Belongs to the ARG7 family.</text>
</comment>
<protein>
    <recommendedName>
        <fullName evidence="4">Auxin-responsive protein</fullName>
    </recommendedName>
</protein>
<gene>
    <name evidence="2" type="ORF">DM860_012758</name>
</gene>
<dbReference type="EMBL" id="NQVE01000082">
    <property type="protein sequence ID" value="RAL49325.1"/>
    <property type="molecule type" value="Genomic_DNA"/>
</dbReference>
<name>A0A328DUB5_9ASTE</name>
<evidence type="ECO:0000313" key="3">
    <source>
        <dbReference type="Proteomes" id="UP000249390"/>
    </source>
</evidence>
<reference evidence="2 3" key="1">
    <citation type="submission" date="2018-06" db="EMBL/GenBank/DDBJ databases">
        <title>The Genome of Cuscuta australis (Dodder) Provides Insight into the Evolution of Plant Parasitism.</title>
        <authorList>
            <person name="Liu H."/>
        </authorList>
    </citation>
    <scope>NUCLEOTIDE SEQUENCE [LARGE SCALE GENOMIC DNA]</scope>
    <source>
        <strain evidence="3">cv. Yunnan</strain>
        <tissue evidence="2">Vines</tissue>
    </source>
</reference>
<comment type="caution">
    <text evidence="2">The sequence shown here is derived from an EMBL/GenBank/DDBJ whole genome shotgun (WGS) entry which is preliminary data.</text>
</comment>
<dbReference type="GO" id="GO:0009733">
    <property type="term" value="P:response to auxin"/>
    <property type="evidence" value="ECO:0007669"/>
    <property type="project" value="InterPro"/>
</dbReference>
<accession>A0A328DUB5</accession>
<dbReference type="InterPro" id="IPR003676">
    <property type="entry name" value="SAUR_fam"/>
</dbReference>
<evidence type="ECO:0000256" key="1">
    <source>
        <dbReference type="ARBA" id="ARBA00006974"/>
    </source>
</evidence>
<keyword evidence="3" id="KW-1185">Reference proteome</keyword>